<dbReference type="InterPro" id="IPR004853">
    <property type="entry name" value="Sugar_P_trans_dom"/>
</dbReference>
<dbReference type="Proteomes" id="UP000447434">
    <property type="component" value="Chromosome 8"/>
</dbReference>
<dbReference type="OrthoDB" id="6418713at2759"/>
<evidence type="ECO:0000256" key="3">
    <source>
        <dbReference type="ARBA" id="ARBA00022528"/>
    </source>
</evidence>
<dbReference type="GO" id="GO:0031969">
    <property type="term" value="C:chloroplast membrane"/>
    <property type="evidence" value="ECO:0007669"/>
    <property type="project" value="UniProtKB-SubCell"/>
</dbReference>
<dbReference type="SUPFAM" id="SSF103481">
    <property type="entry name" value="Multidrug resistance efflux transporter EmrE"/>
    <property type="match status" value="2"/>
</dbReference>
<comment type="subcellular location">
    <subcellularLocation>
        <location evidence="1">Plastid</location>
        <location evidence="1">Chloroplast membrane</location>
        <topology evidence="1">Multi-pass membrane protein</topology>
    </subcellularLocation>
</comment>
<dbReference type="EMBL" id="WOCE01000008">
    <property type="protein sequence ID" value="KAE9608517.1"/>
    <property type="molecule type" value="Genomic_DNA"/>
</dbReference>
<keyword evidence="5" id="KW-0812">Transmembrane</keyword>
<keyword evidence="3" id="KW-0150">Chloroplast</keyword>
<keyword evidence="6" id="KW-0809">Transit peptide</keyword>
<gene>
    <name evidence="9" type="ORF">Lalb_Chr08g0236571</name>
</gene>
<dbReference type="InterPro" id="IPR004696">
    <property type="entry name" value="Tpt_PEP_transl"/>
</dbReference>
<evidence type="ECO:0000256" key="7">
    <source>
        <dbReference type="ARBA" id="ARBA00022989"/>
    </source>
</evidence>
<accession>A0A6A5M8H5</accession>
<evidence type="ECO:0000313" key="9">
    <source>
        <dbReference type="EMBL" id="KAE9608517.1"/>
    </source>
</evidence>
<protein>
    <submittedName>
        <fullName evidence="9">Putative triose phosphate/phosphoenolpyruvate translocator, sugar phosphate transporter</fullName>
    </submittedName>
</protein>
<organism evidence="9 10">
    <name type="scientific">Lupinus albus</name>
    <name type="common">White lupine</name>
    <name type="synonym">Lupinus termis</name>
    <dbReference type="NCBI Taxonomy" id="3870"/>
    <lineage>
        <taxon>Eukaryota</taxon>
        <taxon>Viridiplantae</taxon>
        <taxon>Streptophyta</taxon>
        <taxon>Embryophyta</taxon>
        <taxon>Tracheophyta</taxon>
        <taxon>Spermatophyta</taxon>
        <taxon>Magnoliopsida</taxon>
        <taxon>eudicotyledons</taxon>
        <taxon>Gunneridae</taxon>
        <taxon>Pentapetalae</taxon>
        <taxon>rosids</taxon>
        <taxon>fabids</taxon>
        <taxon>Fabales</taxon>
        <taxon>Fabaceae</taxon>
        <taxon>Papilionoideae</taxon>
        <taxon>50 kb inversion clade</taxon>
        <taxon>genistoids sensu lato</taxon>
        <taxon>core genistoids</taxon>
        <taxon>Genisteae</taxon>
        <taxon>Lupinus</taxon>
    </lineage>
</organism>
<keyword evidence="10" id="KW-1185">Reference proteome</keyword>
<comment type="caution">
    <text evidence="9">The sequence shown here is derived from an EMBL/GenBank/DDBJ whole genome shotgun (WGS) entry which is preliminary data.</text>
</comment>
<dbReference type="PANTHER" id="PTHR11132">
    <property type="entry name" value="SOLUTE CARRIER FAMILY 35"/>
    <property type="match status" value="1"/>
</dbReference>
<dbReference type="GO" id="GO:0015605">
    <property type="term" value="F:organophosphate ester transmembrane transporter activity"/>
    <property type="evidence" value="ECO:0007669"/>
    <property type="project" value="UniProtKB-ARBA"/>
</dbReference>
<sequence>MQFTLSHHSSSFSLLHNQNLQQKHSLFFNPIRFSSKPNIETTSNASSSSSSSFTRRSWPLPISSSSFKFRPRPSLFSSPSSDHFQPTAVSVSDDGATADSGSLIKTLQLGSLFGLWYLFNIYFNIYNKQVLKAAHFPVTVTAVQFAVGTVLVAFMWGFNLYKRPKLSGAQLAAILPLAMVHTLGNLFTNMSLGKVAVSFTHTIKAMEPFFSVILSAMFMGEMPTPWVVGSLVPIVGGVALASLTEASFNWAGFWSAMASNVTNQSRNVLSKKAMVKKEDSMDNITLFSIITVMSFFLLAPVAVFLEGVKFTPAYLQSAGLNVRQVYIRSLLAALCFHAYQQVSYMILQRVSPVTHSVGNCVKRVVVIVSSVIFFKTAVSPVNAFGTAIALAGVFLYSRVKRIKSKPKTA</sequence>
<name>A0A6A5M8H5_LUPAL</name>
<evidence type="ECO:0000256" key="4">
    <source>
        <dbReference type="ARBA" id="ARBA00022640"/>
    </source>
</evidence>
<evidence type="ECO:0000256" key="5">
    <source>
        <dbReference type="ARBA" id="ARBA00022692"/>
    </source>
</evidence>
<evidence type="ECO:0000256" key="8">
    <source>
        <dbReference type="ARBA" id="ARBA00023136"/>
    </source>
</evidence>
<keyword evidence="4" id="KW-0934">Plastid</keyword>
<dbReference type="GO" id="GO:0015120">
    <property type="term" value="F:phosphoglycerate transmembrane transporter activity"/>
    <property type="evidence" value="ECO:0007669"/>
    <property type="project" value="UniProtKB-ARBA"/>
</dbReference>
<dbReference type="InterPro" id="IPR050186">
    <property type="entry name" value="TPT_transporter"/>
</dbReference>
<evidence type="ECO:0000256" key="1">
    <source>
        <dbReference type="ARBA" id="ARBA00004508"/>
    </source>
</evidence>
<dbReference type="AlphaFoldDB" id="A0A6A5M8H5"/>
<keyword evidence="2" id="KW-0813">Transport</keyword>
<dbReference type="NCBIfam" id="TIGR00817">
    <property type="entry name" value="tpt"/>
    <property type="match status" value="1"/>
</dbReference>
<evidence type="ECO:0000256" key="2">
    <source>
        <dbReference type="ARBA" id="ARBA00022448"/>
    </source>
</evidence>
<dbReference type="Pfam" id="PF03151">
    <property type="entry name" value="TPT"/>
    <property type="match status" value="1"/>
</dbReference>
<evidence type="ECO:0000256" key="6">
    <source>
        <dbReference type="ARBA" id="ARBA00022946"/>
    </source>
</evidence>
<keyword evidence="9" id="KW-0670">Pyruvate</keyword>
<keyword evidence="7" id="KW-1133">Transmembrane helix</keyword>
<evidence type="ECO:0000313" key="10">
    <source>
        <dbReference type="Proteomes" id="UP000447434"/>
    </source>
</evidence>
<proteinExistence type="predicted"/>
<dbReference type="InterPro" id="IPR037185">
    <property type="entry name" value="EmrE-like"/>
</dbReference>
<reference evidence="10" key="1">
    <citation type="journal article" date="2020" name="Nat. Commun.">
        <title>Genome sequence of the cluster root forming white lupin.</title>
        <authorList>
            <person name="Hufnagel B."/>
            <person name="Marques A."/>
            <person name="Soriano A."/>
            <person name="Marques L."/>
            <person name="Divol F."/>
            <person name="Doumas P."/>
            <person name="Sallet E."/>
            <person name="Mancinotti D."/>
            <person name="Carrere S."/>
            <person name="Marande W."/>
            <person name="Arribat S."/>
            <person name="Keller J."/>
            <person name="Huneau C."/>
            <person name="Blein T."/>
            <person name="Aime D."/>
            <person name="Laguerre M."/>
            <person name="Taylor J."/>
            <person name="Schubert V."/>
            <person name="Nelson M."/>
            <person name="Geu-Flores F."/>
            <person name="Crespi M."/>
            <person name="Gallardo-Guerrero K."/>
            <person name="Delaux P.-M."/>
            <person name="Salse J."/>
            <person name="Berges H."/>
            <person name="Guyot R."/>
            <person name="Gouzy J."/>
            <person name="Peret B."/>
        </authorList>
    </citation>
    <scope>NUCLEOTIDE SEQUENCE [LARGE SCALE GENOMIC DNA]</scope>
    <source>
        <strain evidence="10">cv. Amiga</strain>
    </source>
</reference>
<keyword evidence="8" id="KW-0472">Membrane</keyword>